<dbReference type="EMBL" id="DAAUQI010000057">
    <property type="protein sequence ID" value="HAF2362489.1"/>
    <property type="molecule type" value="Genomic_DNA"/>
</dbReference>
<dbReference type="AlphaFoldDB" id="A0A743YHZ0"/>
<accession>A0A743YHZ0</accession>
<proteinExistence type="predicted"/>
<sequence length="205" mass="23865">MVINANEKLIKFPIPEWMLKATSFTKELPSSTYCVCYQYDIDDNGFGPYGFSTIASDKLLSFLFSNIAFFDKSKNKLDFCSKIDKRGVYFYGNNIGEIERQINEHSKLILKNKLKINKGLPEEIHAEKPLLFELYSDNKIEVDVDVVNEIINNEFDFLFNYFFTPMAGQTLILFNNEIWNNAVEYCKDNKIHTQEVCSIDDLKAW</sequence>
<name>A0A743YHZ0_SALER</name>
<gene>
    <name evidence="1" type="ORF">G9F21_004748</name>
</gene>
<evidence type="ECO:0000313" key="1">
    <source>
        <dbReference type="EMBL" id="HAF2362489.1"/>
    </source>
</evidence>
<protein>
    <submittedName>
        <fullName evidence="1">Uncharacterized protein</fullName>
    </submittedName>
</protein>
<organism evidence="1">
    <name type="scientific">Salmonella enterica</name>
    <name type="common">Salmonella choleraesuis</name>
    <dbReference type="NCBI Taxonomy" id="28901"/>
    <lineage>
        <taxon>Bacteria</taxon>
        <taxon>Pseudomonadati</taxon>
        <taxon>Pseudomonadota</taxon>
        <taxon>Gammaproteobacteria</taxon>
        <taxon>Enterobacterales</taxon>
        <taxon>Enterobacteriaceae</taxon>
        <taxon>Salmonella</taxon>
    </lineage>
</organism>
<comment type="caution">
    <text evidence="1">The sequence shown here is derived from an EMBL/GenBank/DDBJ whole genome shotgun (WGS) entry which is preliminary data.</text>
</comment>
<reference evidence="1" key="1">
    <citation type="journal article" date="2018" name="Genome Biol.">
        <title>SKESA: strategic k-mer extension for scrupulous assemblies.</title>
        <authorList>
            <person name="Souvorov A."/>
            <person name="Agarwala R."/>
            <person name="Lipman D.J."/>
        </authorList>
    </citation>
    <scope>NUCLEOTIDE SEQUENCE</scope>
    <source>
        <strain evidence="1">MA.CK_99/00004569</strain>
    </source>
</reference>
<reference evidence="1" key="2">
    <citation type="submission" date="2020-02" db="EMBL/GenBank/DDBJ databases">
        <authorList>
            <consortium name="NCBI Pathogen Detection Project"/>
        </authorList>
    </citation>
    <scope>NUCLEOTIDE SEQUENCE</scope>
    <source>
        <strain evidence="1">MA.CK_99/00004569</strain>
    </source>
</reference>